<dbReference type="SUPFAM" id="SSF51556">
    <property type="entry name" value="Metallo-dependent hydrolases"/>
    <property type="match status" value="1"/>
</dbReference>
<sequence>MNLKKIIRQAIDLHVHIGPEIIPRKFTLAELIKDQRGKIKAIGVKNHFFPTVAMASRGAFKSLSPRIIFSVALNQYVGGFNDKIITAVAELSQRPIIVWFPTISAANILRKQKYEIPPEWSKGKLKIKNQRLEGYSICHDQRLKPEVLSVLKAIKNYNAILATGHISSQESQILVRRAVQLGIKRIIVTHPIYQKINMSLGLQKELADRGAYIEQCYSMYSIDKIPISKIARQIKVIGADRCILSSDMGQVFSKSPDQALLDFTHLLIQEGITLREIKTMLVSNPAKLISR</sequence>
<reference evidence="1 2" key="1">
    <citation type="journal article" date="2016" name="Nat. Commun.">
        <title>Thousands of microbial genomes shed light on interconnected biogeochemical processes in an aquifer system.</title>
        <authorList>
            <person name="Anantharaman K."/>
            <person name="Brown C.T."/>
            <person name="Hug L.A."/>
            <person name="Sharon I."/>
            <person name="Castelle C.J."/>
            <person name="Probst A.J."/>
            <person name="Thomas B.C."/>
            <person name="Singh A."/>
            <person name="Wilkins M.J."/>
            <person name="Karaoz U."/>
            <person name="Brodie E.L."/>
            <person name="Williams K.H."/>
            <person name="Hubbard S.S."/>
            <person name="Banfield J.F."/>
        </authorList>
    </citation>
    <scope>NUCLEOTIDE SEQUENCE [LARGE SCALE GENOMIC DNA]</scope>
</reference>
<comment type="caution">
    <text evidence="1">The sequence shown here is derived from an EMBL/GenBank/DDBJ whole genome shotgun (WGS) entry which is preliminary data.</text>
</comment>
<proteinExistence type="predicted"/>
<evidence type="ECO:0000313" key="1">
    <source>
        <dbReference type="EMBL" id="OGE90222.1"/>
    </source>
</evidence>
<dbReference type="AlphaFoldDB" id="A0A1F5PKM9"/>
<evidence type="ECO:0008006" key="3">
    <source>
        <dbReference type="Google" id="ProtNLM"/>
    </source>
</evidence>
<gene>
    <name evidence="1" type="ORF">A3E29_03935</name>
</gene>
<organism evidence="1 2">
    <name type="scientific">Candidatus Doudnabacteria bacterium RIFCSPHIGHO2_12_FULL_48_16</name>
    <dbReference type="NCBI Taxonomy" id="1817838"/>
    <lineage>
        <taxon>Bacteria</taxon>
        <taxon>Candidatus Doudnaibacteriota</taxon>
    </lineage>
</organism>
<accession>A0A1F5PKM9</accession>
<dbReference type="Pfam" id="PF19799">
    <property type="entry name" value="DUF6282"/>
    <property type="match status" value="1"/>
</dbReference>
<evidence type="ECO:0000313" key="2">
    <source>
        <dbReference type="Proteomes" id="UP000177682"/>
    </source>
</evidence>
<protein>
    <recommendedName>
        <fullName evidence="3">Cytosolic protein</fullName>
    </recommendedName>
</protein>
<dbReference type="EMBL" id="MFEY01000007">
    <property type="protein sequence ID" value="OGE90222.1"/>
    <property type="molecule type" value="Genomic_DNA"/>
</dbReference>
<name>A0A1F5PKM9_9BACT</name>
<dbReference type="Gene3D" id="3.20.20.140">
    <property type="entry name" value="Metal-dependent hydrolases"/>
    <property type="match status" value="1"/>
</dbReference>
<dbReference type="InterPro" id="IPR032466">
    <property type="entry name" value="Metal_Hydrolase"/>
</dbReference>
<dbReference type="InterPro" id="IPR046249">
    <property type="entry name" value="DUF6282"/>
</dbReference>
<dbReference type="Proteomes" id="UP000177682">
    <property type="component" value="Unassembled WGS sequence"/>
</dbReference>